<dbReference type="AlphaFoldDB" id="A0AAV7LB66"/>
<reference evidence="1" key="1">
    <citation type="journal article" date="2022" name="bioRxiv">
        <title>Sequencing and chromosome-scale assembly of the giantPleurodeles waltlgenome.</title>
        <authorList>
            <person name="Brown T."/>
            <person name="Elewa A."/>
            <person name="Iarovenko S."/>
            <person name="Subramanian E."/>
            <person name="Araus A.J."/>
            <person name="Petzold A."/>
            <person name="Susuki M."/>
            <person name="Suzuki K.-i.T."/>
            <person name="Hayashi T."/>
            <person name="Toyoda A."/>
            <person name="Oliveira C."/>
            <person name="Osipova E."/>
            <person name="Leigh N.D."/>
            <person name="Simon A."/>
            <person name="Yun M.H."/>
        </authorList>
    </citation>
    <scope>NUCLEOTIDE SEQUENCE</scope>
    <source>
        <strain evidence="1">20211129_DDA</strain>
        <tissue evidence="1">Liver</tissue>
    </source>
</reference>
<gene>
    <name evidence="1" type="ORF">NDU88_000895</name>
</gene>
<evidence type="ECO:0000313" key="2">
    <source>
        <dbReference type="Proteomes" id="UP001066276"/>
    </source>
</evidence>
<sequence>GISTRRNDLFSMVCILRHCRTGLKDNLTLPGRPVQQAQQSPQISPANTTLALHKYDCYV</sequence>
<feature type="non-terminal residue" evidence="1">
    <location>
        <position position="59"/>
    </location>
</feature>
<protein>
    <submittedName>
        <fullName evidence="1">Uncharacterized protein</fullName>
    </submittedName>
</protein>
<name>A0AAV7LB66_PLEWA</name>
<feature type="non-terminal residue" evidence="1">
    <location>
        <position position="1"/>
    </location>
</feature>
<evidence type="ECO:0000313" key="1">
    <source>
        <dbReference type="EMBL" id="KAJ1087730.1"/>
    </source>
</evidence>
<organism evidence="1 2">
    <name type="scientific">Pleurodeles waltl</name>
    <name type="common">Iberian ribbed newt</name>
    <dbReference type="NCBI Taxonomy" id="8319"/>
    <lineage>
        <taxon>Eukaryota</taxon>
        <taxon>Metazoa</taxon>
        <taxon>Chordata</taxon>
        <taxon>Craniata</taxon>
        <taxon>Vertebrata</taxon>
        <taxon>Euteleostomi</taxon>
        <taxon>Amphibia</taxon>
        <taxon>Batrachia</taxon>
        <taxon>Caudata</taxon>
        <taxon>Salamandroidea</taxon>
        <taxon>Salamandridae</taxon>
        <taxon>Pleurodelinae</taxon>
        <taxon>Pleurodeles</taxon>
    </lineage>
</organism>
<dbReference type="Proteomes" id="UP001066276">
    <property type="component" value="Chromosome 11"/>
</dbReference>
<accession>A0AAV7LB66</accession>
<comment type="caution">
    <text evidence="1">The sequence shown here is derived from an EMBL/GenBank/DDBJ whole genome shotgun (WGS) entry which is preliminary data.</text>
</comment>
<keyword evidence="2" id="KW-1185">Reference proteome</keyword>
<dbReference type="EMBL" id="JANPWB010000015">
    <property type="protein sequence ID" value="KAJ1087730.1"/>
    <property type="molecule type" value="Genomic_DNA"/>
</dbReference>
<proteinExistence type="predicted"/>